<comment type="caution">
    <text evidence="2">The sequence shown here is derived from an EMBL/GenBank/DDBJ whole genome shotgun (WGS) entry which is preliminary data.</text>
</comment>
<dbReference type="SUPFAM" id="SSF53098">
    <property type="entry name" value="Ribonuclease H-like"/>
    <property type="match status" value="1"/>
</dbReference>
<dbReference type="Gene3D" id="3.30.420.10">
    <property type="entry name" value="Ribonuclease H-like superfamily/Ribonuclease H"/>
    <property type="match status" value="1"/>
</dbReference>
<name>A0A843TDW7_COLES</name>
<dbReference type="EMBL" id="NMUH01000023">
    <property type="protein sequence ID" value="MQL68861.1"/>
    <property type="molecule type" value="Genomic_DNA"/>
</dbReference>
<keyword evidence="3" id="KW-1185">Reference proteome</keyword>
<accession>A0A843TDW7</accession>
<dbReference type="Pfam" id="PF13456">
    <property type="entry name" value="RVT_3"/>
    <property type="match status" value="1"/>
</dbReference>
<evidence type="ECO:0000313" key="2">
    <source>
        <dbReference type="EMBL" id="MQL68861.1"/>
    </source>
</evidence>
<dbReference type="GO" id="GO:0004523">
    <property type="term" value="F:RNA-DNA hybrid ribonuclease activity"/>
    <property type="evidence" value="ECO:0007669"/>
    <property type="project" value="InterPro"/>
</dbReference>
<reference evidence="2" key="1">
    <citation type="submission" date="2017-07" db="EMBL/GenBank/DDBJ databases">
        <title>Taro Niue Genome Assembly and Annotation.</title>
        <authorList>
            <person name="Atibalentja N."/>
            <person name="Keating K."/>
            <person name="Fields C.J."/>
        </authorList>
    </citation>
    <scope>NUCLEOTIDE SEQUENCE</scope>
    <source>
        <strain evidence="2">Niue_2</strain>
        <tissue evidence="2">Leaf</tissue>
    </source>
</reference>
<dbReference type="GO" id="GO:0003676">
    <property type="term" value="F:nucleic acid binding"/>
    <property type="evidence" value="ECO:0007669"/>
    <property type="project" value="InterPro"/>
</dbReference>
<dbReference type="Proteomes" id="UP000652761">
    <property type="component" value="Unassembled WGS sequence"/>
</dbReference>
<dbReference type="PANTHER" id="PTHR47723">
    <property type="entry name" value="OS05G0353850 PROTEIN"/>
    <property type="match status" value="1"/>
</dbReference>
<dbReference type="InterPro" id="IPR044730">
    <property type="entry name" value="RNase_H-like_dom_plant"/>
</dbReference>
<dbReference type="OrthoDB" id="663515at2759"/>
<evidence type="ECO:0000259" key="1">
    <source>
        <dbReference type="Pfam" id="PF13456"/>
    </source>
</evidence>
<proteinExistence type="predicted"/>
<dbReference type="CDD" id="cd06222">
    <property type="entry name" value="RNase_H_like"/>
    <property type="match status" value="1"/>
</dbReference>
<organism evidence="2 3">
    <name type="scientific">Colocasia esculenta</name>
    <name type="common">Wild taro</name>
    <name type="synonym">Arum esculentum</name>
    <dbReference type="NCBI Taxonomy" id="4460"/>
    <lineage>
        <taxon>Eukaryota</taxon>
        <taxon>Viridiplantae</taxon>
        <taxon>Streptophyta</taxon>
        <taxon>Embryophyta</taxon>
        <taxon>Tracheophyta</taxon>
        <taxon>Spermatophyta</taxon>
        <taxon>Magnoliopsida</taxon>
        <taxon>Liliopsida</taxon>
        <taxon>Araceae</taxon>
        <taxon>Aroideae</taxon>
        <taxon>Colocasieae</taxon>
        <taxon>Colocasia</taxon>
    </lineage>
</organism>
<gene>
    <name evidence="2" type="ORF">Taro_001149</name>
</gene>
<dbReference type="PANTHER" id="PTHR47723:SF19">
    <property type="entry name" value="POLYNUCLEOTIDYL TRANSFERASE, RIBONUCLEASE H-LIKE SUPERFAMILY PROTEIN"/>
    <property type="match status" value="1"/>
</dbReference>
<dbReference type="InterPro" id="IPR036397">
    <property type="entry name" value="RNaseH_sf"/>
</dbReference>
<dbReference type="InterPro" id="IPR053151">
    <property type="entry name" value="RNase_H-like"/>
</dbReference>
<dbReference type="AlphaFoldDB" id="A0A843TDW7"/>
<evidence type="ECO:0000313" key="3">
    <source>
        <dbReference type="Proteomes" id="UP000652761"/>
    </source>
</evidence>
<feature type="domain" description="RNase H type-1" evidence="1">
    <location>
        <begin position="10"/>
        <end position="89"/>
    </location>
</feature>
<dbReference type="InterPro" id="IPR002156">
    <property type="entry name" value="RNaseH_domain"/>
</dbReference>
<dbReference type="InterPro" id="IPR012337">
    <property type="entry name" value="RNaseH-like_sf"/>
</dbReference>
<protein>
    <recommendedName>
        <fullName evidence="1">RNase H type-1 domain-containing protein</fullName>
    </recommendedName>
</protein>
<sequence length="198" mass="22184">MPPSGRLKLNVDGAFMMTSGRAGGGGILRDHEGNMCWAFAWTYHVLNSSLAAEAMALKDGLSICCSKGVTEVRVETDSLNLFQLFTNQISSSWDLAEKVVVMTMVSTQLWLSVDTKLKSSEDFQESKPVVSTQVHHVLTHHVFIETSQRKRSQWCRHRSIMCRHILWSQKPARNDEVSGVDTSPSCVDTSCVLRKLHF</sequence>